<name>L0JV94_9EURY</name>
<dbReference type="EMBL" id="CP003929">
    <property type="protein sequence ID" value="AGB36210.1"/>
    <property type="molecule type" value="Genomic_DNA"/>
</dbReference>
<dbReference type="eggNOG" id="arCOG06330">
    <property type="taxonomic scope" value="Archaea"/>
</dbReference>
<sequence length="113" mass="12273">MTVDRSLSRRTALKAMGGLTAASIVGANTVGARSTSTANEGVEQYVGVVDRIVDGRHVVLLLEEDNRVVDQLVVDVAEFDEVTERDVLLVLVEDGELAQYRHLPEKPESTGRP</sequence>
<gene>
    <name evidence="1" type="ORF">Natoc_0344</name>
</gene>
<dbReference type="Proteomes" id="UP000010878">
    <property type="component" value="Chromosome"/>
</dbReference>
<keyword evidence="2" id="KW-1185">Reference proteome</keyword>
<evidence type="ECO:0000313" key="1">
    <source>
        <dbReference type="EMBL" id="AGB36210.1"/>
    </source>
</evidence>
<dbReference type="OrthoDB" id="205932at2157"/>
<organism evidence="1 2">
    <name type="scientific">Natronococcus occultus SP4</name>
    <dbReference type="NCBI Taxonomy" id="694430"/>
    <lineage>
        <taxon>Archaea</taxon>
        <taxon>Methanobacteriati</taxon>
        <taxon>Methanobacteriota</taxon>
        <taxon>Stenosarchaea group</taxon>
        <taxon>Halobacteria</taxon>
        <taxon>Halobacteriales</taxon>
        <taxon>Natrialbaceae</taxon>
        <taxon>Natronococcus</taxon>
    </lineage>
</organism>
<dbReference type="GeneID" id="14405372"/>
<reference evidence="1 2" key="1">
    <citation type="submission" date="2012-11" db="EMBL/GenBank/DDBJ databases">
        <title>FINISHED of Natronococcus occultus SP4, DSM 3396.</title>
        <authorList>
            <consortium name="DOE Joint Genome Institute"/>
            <person name="Eisen J."/>
            <person name="Huntemann M."/>
            <person name="Wei C.-L."/>
            <person name="Han J."/>
            <person name="Detter J.C."/>
            <person name="Han C."/>
            <person name="Tapia R."/>
            <person name="Chen A."/>
            <person name="Kyrpides N."/>
            <person name="Mavromatis K."/>
            <person name="Markowitz V."/>
            <person name="Szeto E."/>
            <person name="Ivanova N."/>
            <person name="Mikhailova N."/>
            <person name="Ovchinnikova G."/>
            <person name="Pagani I."/>
            <person name="Pati A."/>
            <person name="Goodwin L."/>
            <person name="Nordberg H.P."/>
            <person name="Cantor M.N."/>
            <person name="Hua S.X."/>
            <person name="Woyke T."/>
            <person name="Eisen J."/>
            <person name="Klenk H.-P."/>
            <person name="Klenk H.-P."/>
        </authorList>
    </citation>
    <scope>NUCLEOTIDE SEQUENCE [LARGE SCALE GENOMIC DNA]</scope>
    <source>
        <strain evidence="1 2">SP4</strain>
    </source>
</reference>
<dbReference type="InterPro" id="IPR006311">
    <property type="entry name" value="TAT_signal"/>
</dbReference>
<dbReference type="PROSITE" id="PS51318">
    <property type="entry name" value="TAT"/>
    <property type="match status" value="1"/>
</dbReference>
<protein>
    <submittedName>
        <fullName evidence="1">Uncharacterized protein</fullName>
    </submittedName>
</protein>
<evidence type="ECO:0000313" key="2">
    <source>
        <dbReference type="Proteomes" id="UP000010878"/>
    </source>
</evidence>
<accession>L0JV94</accession>
<dbReference type="HOGENOM" id="CLU_160436_0_0_2"/>
<dbReference type="AlphaFoldDB" id="L0JV94"/>
<proteinExistence type="predicted"/>
<dbReference type="RefSeq" id="WP_015319666.1">
    <property type="nucleotide sequence ID" value="NC_019974.1"/>
</dbReference>
<dbReference type="KEGG" id="nou:Natoc_0344"/>